<dbReference type="PANTHER" id="PTHR23140:SF0">
    <property type="entry name" value="U2 SNRNP-ASSOCIATED SURP MOTIF-CONTAINING PROTEIN"/>
    <property type="match status" value="1"/>
</dbReference>
<dbReference type="GO" id="GO:0003723">
    <property type="term" value="F:RNA binding"/>
    <property type="evidence" value="ECO:0007669"/>
    <property type="project" value="InterPro"/>
</dbReference>
<dbReference type="Pfam" id="PF01805">
    <property type="entry name" value="Surp"/>
    <property type="match status" value="1"/>
</dbReference>
<dbReference type="Gene3D" id="1.10.10.790">
    <property type="entry name" value="Surp module"/>
    <property type="match status" value="1"/>
</dbReference>
<evidence type="ECO:0000313" key="4">
    <source>
        <dbReference type="Proteomes" id="UP000799770"/>
    </source>
</evidence>
<feature type="compositionally biased region" description="Basic and acidic residues" evidence="1">
    <location>
        <begin position="622"/>
        <end position="643"/>
    </location>
</feature>
<feature type="region of interest" description="Disordered" evidence="1">
    <location>
        <begin position="622"/>
        <end position="763"/>
    </location>
</feature>
<dbReference type="OrthoDB" id="377209at2759"/>
<dbReference type="SMART" id="SM00648">
    <property type="entry name" value="SWAP"/>
    <property type="match status" value="1"/>
</dbReference>
<dbReference type="Proteomes" id="UP000799770">
    <property type="component" value="Unassembled WGS sequence"/>
</dbReference>
<name>A0A6A5Z077_9PLEO</name>
<dbReference type="EMBL" id="ML977333">
    <property type="protein sequence ID" value="KAF2111788.1"/>
    <property type="molecule type" value="Genomic_DNA"/>
</dbReference>
<organism evidence="3 4">
    <name type="scientific">Lophiotrema nucula</name>
    <dbReference type="NCBI Taxonomy" id="690887"/>
    <lineage>
        <taxon>Eukaryota</taxon>
        <taxon>Fungi</taxon>
        <taxon>Dikarya</taxon>
        <taxon>Ascomycota</taxon>
        <taxon>Pezizomycotina</taxon>
        <taxon>Dothideomycetes</taxon>
        <taxon>Pleosporomycetidae</taxon>
        <taxon>Pleosporales</taxon>
        <taxon>Lophiotremataceae</taxon>
        <taxon>Lophiotrema</taxon>
    </lineage>
</organism>
<feature type="compositionally biased region" description="Polar residues" evidence="1">
    <location>
        <begin position="111"/>
        <end position="120"/>
    </location>
</feature>
<dbReference type="PROSITE" id="PS50128">
    <property type="entry name" value="SURP"/>
    <property type="match status" value="1"/>
</dbReference>
<feature type="region of interest" description="Disordered" evidence="1">
    <location>
        <begin position="411"/>
        <end position="440"/>
    </location>
</feature>
<evidence type="ECO:0000256" key="1">
    <source>
        <dbReference type="SAM" id="MobiDB-lite"/>
    </source>
</evidence>
<dbReference type="GO" id="GO:0005634">
    <property type="term" value="C:nucleus"/>
    <property type="evidence" value="ECO:0007669"/>
    <property type="project" value="TreeGrafter"/>
</dbReference>
<dbReference type="PANTHER" id="PTHR23140">
    <property type="entry name" value="RNA PROCESSING PROTEIN LD23810P"/>
    <property type="match status" value="1"/>
</dbReference>
<dbReference type="SUPFAM" id="SSF109905">
    <property type="entry name" value="Surp module (SWAP domain)"/>
    <property type="match status" value="1"/>
</dbReference>
<feature type="domain" description="SURP motif" evidence="2">
    <location>
        <begin position="328"/>
        <end position="373"/>
    </location>
</feature>
<proteinExistence type="predicted"/>
<evidence type="ECO:0000259" key="2">
    <source>
        <dbReference type="PROSITE" id="PS50128"/>
    </source>
</evidence>
<feature type="compositionally biased region" description="Basic and acidic residues" evidence="1">
    <location>
        <begin position="671"/>
        <end position="683"/>
    </location>
</feature>
<dbReference type="AlphaFoldDB" id="A0A6A5Z077"/>
<gene>
    <name evidence="3" type="ORF">BDV96DRAFT_178152</name>
</gene>
<feature type="compositionally biased region" description="Acidic residues" evidence="1">
    <location>
        <begin position="416"/>
        <end position="429"/>
    </location>
</feature>
<feature type="region of interest" description="Disordered" evidence="1">
    <location>
        <begin position="280"/>
        <end position="309"/>
    </location>
</feature>
<feature type="compositionally biased region" description="Basic and acidic residues" evidence="1">
    <location>
        <begin position="123"/>
        <end position="135"/>
    </location>
</feature>
<keyword evidence="4" id="KW-1185">Reference proteome</keyword>
<dbReference type="InterPro" id="IPR000061">
    <property type="entry name" value="Surp"/>
</dbReference>
<feature type="compositionally biased region" description="Basic and acidic residues" evidence="1">
    <location>
        <begin position="18"/>
        <end position="35"/>
    </location>
</feature>
<feature type="compositionally biased region" description="Basic and acidic residues" evidence="1">
    <location>
        <begin position="694"/>
        <end position="721"/>
    </location>
</feature>
<feature type="compositionally biased region" description="Basic and acidic residues" evidence="1">
    <location>
        <begin position="430"/>
        <end position="440"/>
    </location>
</feature>
<accession>A0A6A5Z077</accession>
<dbReference type="InterPro" id="IPR051485">
    <property type="entry name" value="SR-CTD_assoc_factor"/>
</dbReference>
<protein>
    <recommendedName>
        <fullName evidence="2">SURP motif domain-containing protein</fullName>
    </recommendedName>
</protein>
<sequence length="763" mass="85848">MSKRFAGFSLNKKPQSAFEKEKAEKAEKDRLEQEKLASVLAEFEEEHGEAPPPSRGGAPPSTVTVPQGNRRHYAAKERSMKSGPGTLEPLGPVDGFTRPVGPPTFNNQMWSGQGGPQLQSRFEPPRSKFEGRAEPEEDPYRIVIAKVSNLPPGIDQESVKELFESFNALQVVKVEVIPPTGPQQGTLSGALTPCFTLLGHHYVHYLPQWGSVSNGRPSVAMKVTFNQSTNYRDLEDAMNKLSDRKYLGRGYYLHLDRWLGPKTKEQPPKLAFGARWVSAEPDTSARPQKQFAPPPDMGGPGARERPREEKQRLVVTVNRPHDAATLRLIHMTAESVIKGGMEFEAALMQDRRVINEERFAWIWDSKHPLNRYYRWTLYRLVCGEPNGPVEIFQGLGEWEGPTEKLPFEFASRPEDIDPDEEDPDEVPDEEIGKRHPHPEDMYPGYVDNASGALNPKARLFFMWLLRNLPCDQDLDAVDVAPFATFAHDHAWHGMDEIIDLLISNIFRPFCWQETDAPEGSEDDLQSMKLRKIATMNALRILSDVVFTTDQAGGKSWKYREGLGKQLVERKVFEFLDKLGRKASPGKVSLTAWQNDINYLVDTWAVDKTFSGCEHFSDVFNAQEKEEERKRERERLARERERAKKTVKVGKAKGDGMTADQMDIDEDPANGSRDEADEGTRLDPVDANLSGAQDVAKDTIGGRDQSHSEDQSHHATKAHDSSAEQQSKASDLSNEPPKVTSEPVAARVRRQRPKAEDMFGSDED</sequence>
<feature type="region of interest" description="Disordered" evidence="1">
    <location>
        <begin position="111"/>
        <end position="135"/>
    </location>
</feature>
<dbReference type="InterPro" id="IPR035967">
    <property type="entry name" value="SWAP/Surp_sf"/>
</dbReference>
<feature type="region of interest" description="Disordered" evidence="1">
    <location>
        <begin position="1"/>
        <end position="92"/>
    </location>
</feature>
<feature type="compositionally biased region" description="Polar residues" evidence="1">
    <location>
        <begin position="722"/>
        <end position="732"/>
    </location>
</feature>
<reference evidence="3" key="1">
    <citation type="journal article" date="2020" name="Stud. Mycol.">
        <title>101 Dothideomycetes genomes: a test case for predicting lifestyles and emergence of pathogens.</title>
        <authorList>
            <person name="Haridas S."/>
            <person name="Albert R."/>
            <person name="Binder M."/>
            <person name="Bloem J."/>
            <person name="Labutti K."/>
            <person name="Salamov A."/>
            <person name="Andreopoulos B."/>
            <person name="Baker S."/>
            <person name="Barry K."/>
            <person name="Bills G."/>
            <person name="Bluhm B."/>
            <person name="Cannon C."/>
            <person name="Castanera R."/>
            <person name="Culley D."/>
            <person name="Daum C."/>
            <person name="Ezra D."/>
            <person name="Gonzalez J."/>
            <person name="Henrissat B."/>
            <person name="Kuo A."/>
            <person name="Liang C."/>
            <person name="Lipzen A."/>
            <person name="Lutzoni F."/>
            <person name="Magnuson J."/>
            <person name="Mondo S."/>
            <person name="Nolan M."/>
            <person name="Ohm R."/>
            <person name="Pangilinan J."/>
            <person name="Park H.-J."/>
            <person name="Ramirez L."/>
            <person name="Alfaro M."/>
            <person name="Sun H."/>
            <person name="Tritt A."/>
            <person name="Yoshinaga Y."/>
            <person name="Zwiers L.-H."/>
            <person name="Turgeon B."/>
            <person name="Goodwin S."/>
            <person name="Spatafora J."/>
            <person name="Crous P."/>
            <person name="Grigoriev I."/>
        </authorList>
    </citation>
    <scope>NUCLEOTIDE SEQUENCE</scope>
    <source>
        <strain evidence="3">CBS 627.86</strain>
    </source>
</reference>
<evidence type="ECO:0000313" key="3">
    <source>
        <dbReference type="EMBL" id="KAF2111788.1"/>
    </source>
</evidence>
<dbReference type="GO" id="GO:0006396">
    <property type="term" value="P:RNA processing"/>
    <property type="evidence" value="ECO:0007669"/>
    <property type="project" value="InterPro"/>
</dbReference>